<sequence length="751" mass="85162">MPHLPKAYTSGINATRPELTQSLIYEPARPNISFSQERVPEISLNIPTASFSSFFYENPVRELNFEQPISYHSVSLLPDSVSFSQFAPFFGSKVRQDLSGLSDGHHPALDHVQRYTGVKSIMHRKKQETNTLFHPEQDPVKQSLGSSGRKSQSVNYRPELDRYRESIRMSDDQLVEEHVGPGINVSASIASSGGFHPYYRPQDTQIKRNYAMHGGPGLVQLPTQEVRDYPIPAYTHNVSELQTVFTRLPTDNKPLSMPTYTPILHDIQNALDLSSSKPDALKQSKVGGTENFDVIYNANDITSSKEEFRLVSAMRPDGDERTYEKREVKFMEVVNGMGVGKKMHGYATDPLELVDRTEKTKGTNQEERRAAASQDLESVHSAKYALNRHNRQCAGPMYYDDLNTNRNPDTLQYNYAIKEVNRPSLPVYQDLRFIESRTLHNKDEMSWNDTLNKRANVHLSIPNTQVPLSSHHKNTTETQYERPNDVFGLRDSRYSGPNYPTYDTEHPHLRNTEQYNFNMTNPSAIIESDRVPKNEQISTRVMLPDMQLPYDFNKKSVAHIELSQTDYAMFDTHRENRCPSFGGIKASLPLGTAIEIPFEPLELSTKKDAVTISIPITGIYCHCQPERPDYSHTDLLLRDSRNMIDNSYPDFHMNPGFDATVAQTIATSGVPSDAHTAYLNSFNMTNDYAKAVSAYTREPVSNRVLNSQRDTSMYVDSLKDDRALAMQATREMPRSMYTTASVDNVGVHSTR</sequence>
<feature type="region of interest" description="Disordered" evidence="1">
    <location>
        <begin position="128"/>
        <end position="159"/>
    </location>
</feature>
<protein>
    <submittedName>
        <fullName evidence="2">Uncharacterized protein</fullName>
    </submittedName>
</protein>
<name>A0A6C0CSW9_9ZZZZ</name>
<accession>A0A6C0CSW9</accession>
<proteinExistence type="predicted"/>
<dbReference type="EMBL" id="MN739475">
    <property type="protein sequence ID" value="QHT06794.1"/>
    <property type="molecule type" value="Genomic_DNA"/>
</dbReference>
<dbReference type="AlphaFoldDB" id="A0A6C0CSW9"/>
<evidence type="ECO:0000256" key="1">
    <source>
        <dbReference type="SAM" id="MobiDB-lite"/>
    </source>
</evidence>
<feature type="compositionally biased region" description="Polar residues" evidence="1">
    <location>
        <begin position="143"/>
        <end position="155"/>
    </location>
</feature>
<evidence type="ECO:0000313" key="2">
    <source>
        <dbReference type="EMBL" id="QHT06794.1"/>
    </source>
</evidence>
<organism evidence="2">
    <name type="scientific">viral metagenome</name>
    <dbReference type="NCBI Taxonomy" id="1070528"/>
    <lineage>
        <taxon>unclassified sequences</taxon>
        <taxon>metagenomes</taxon>
        <taxon>organismal metagenomes</taxon>
    </lineage>
</organism>
<reference evidence="2" key="1">
    <citation type="journal article" date="2020" name="Nature">
        <title>Giant virus diversity and host interactions through global metagenomics.</title>
        <authorList>
            <person name="Schulz F."/>
            <person name="Roux S."/>
            <person name="Paez-Espino D."/>
            <person name="Jungbluth S."/>
            <person name="Walsh D.A."/>
            <person name="Denef V.J."/>
            <person name="McMahon K.D."/>
            <person name="Konstantinidis K.T."/>
            <person name="Eloe-Fadrosh E.A."/>
            <person name="Kyrpides N.C."/>
            <person name="Woyke T."/>
        </authorList>
    </citation>
    <scope>NUCLEOTIDE SEQUENCE</scope>
    <source>
        <strain evidence="2">GVMAG-M-3300021473-15</strain>
    </source>
</reference>